<organism evidence="1 2">
    <name type="scientific">Aureimonas phyllosphaerae</name>
    <dbReference type="NCBI Taxonomy" id="1166078"/>
    <lineage>
        <taxon>Bacteria</taxon>
        <taxon>Pseudomonadati</taxon>
        <taxon>Pseudomonadota</taxon>
        <taxon>Alphaproteobacteria</taxon>
        <taxon>Hyphomicrobiales</taxon>
        <taxon>Aurantimonadaceae</taxon>
        <taxon>Aureimonas</taxon>
    </lineage>
</organism>
<evidence type="ECO:0000313" key="2">
    <source>
        <dbReference type="Proteomes" id="UP000531216"/>
    </source>
</evidence>
<name>A0A7W6BTM2_9HYPH</name>
<dbReference type="Proteomes" id="UP000531216">
    <property type="component" value="Unassembled WGS sequence"/>
</dbReference>
<evidence type="ECO:0000313" key="1">
    <source>
        <dbReference type="EMBL" id="MBB3937808.1"/>
    </source>
</evidence>
<comment type="caution">
    <text evidence="1">The sequence shown here is derived from an EMBL/GenBank/DDBJ whole genome shotgun (WGS) entry which is preliminary data.</text>
</comment>
<dbReference type="AlphaFoldDB" id="A0A7W6BTM2"/>
<dbReference type="EMBL" id="JACIDO010000012">
    <property type="protein sequence ID" value="MBB3937808.1"/>
    <property type="molecule type" value="Genomic_DNA"/>
</dbReference>
<proteinExistence type="predicted"/>
<dbReference type="OrthoDB" id="7907532at2"/>
<gene>
    <name evidence="1" type="ORF">GGR05_003977</name>
</gene>
<dbReference type="RefSeq" id="WP_090965587.1">
    <property type="nucleotide sequence ID" value="NZ_CP181348.1"/>
</dbReference>
<keyword evidence="2" id="KW-1185">Reference proteome</keyword>
<sequence length="97" mass="11204">MGRPADAVVQPIRSFDEGCRRRLGIVIECRSCGKRVTYRAQDFVGYIAPSAEIETLRWRCAWCRTPAESARYVMIEKMDRQDLAQWKPPPWMKRGAG</sequence>
<reference evidence="1 2" key="1">
    <citation type="submission" date="2020-08" db="EMBL/GenBank/DDBJ databases">
        <title>Genomic Encyclopedia of Type Strains, Phase IV (KMG-IV): sequencing the most valuable type-strain genomes for metagenomic binning, comparative biology and taxonomic classification.</title>
        <authorList>
            <person name="Goeker M."/>
        </authorList>
    </citation>
    <scope>NUCLEOTIDE SEQUENCE [LARGE SCALE GENOMIC DNA]</scope>
    <source>
        <strain evidence="1 2">DSM 25024</strain>
    </source>
</reference>
<protein>
    <submittedName>
        <fullName evidence="1">Putative RNA-binding Zn-ribbon protein involved in translation (DUF1610 family)</fullName>
    </submittedName>
</protein>
<accession>A0A7W6BTM2</accession>